<dbReference type="Gene3D" id="3.40.50.1820">
    <property type="entry name" value="alpha/beta hydrolase"/>
    <property type="match status" value="1"/>
</dbReference>
<dbReference type="Pfam" id="PF02230">
    <property type="entry name" value="Abhydrolase_2"/>
    <property type="match status" value="1"/>
</dbReference>
<organism evidence="18 19">
    <name type="scientific">Coemansia interrupta</name>
    <dbReference type="NCBI Taxonomy" id="1126814"/>
    <lineage>
        <taxon>Eukaryota</taxon>
        <taxon>Fungi</taxon>
        <taxon>Fungi incertae sedis</taxon>
        <taxon>Zoopagomycota</taxon>
        <taxon>Kickxellomycotina</taxon>
        <taxon>Kickxellomycetes</taxon>
        <taxon>Kickxellales</taxon>
        <taxon>Kickxellaceae</taxon>
        <taxon>Coemansia</taxon>
    </lineage>
</organism>
<reference evidence="18" key="1">
    <citation type="submission" date="2022-07" db="EMBL/GenBank/DDBJ databases">
        <title>Phylogenomic reconstructions and comparative analyses of Kickxellomycotina fungi.</title>
        <authorList>
            <person name="Reynolds N.K."/>
            <person name="Stajich J.E."/>
            <person name="Barry K."/>
            <person name="Grigoriev I.V."/>
            <person name="Crous P."/>
            <person name="Smith M.E."/>
        </authorList>
    </citation>
    <scope>NUCLEOTIDE SEQUENCE</scope>
    <source>
        <strain evidence="18">BCRC 34489</strain>
    </source>
</reference>
<dbReference type="Gene3D" id="1.20.1260.60">
    <property type="entry name" value="Vacuolar protein sorting-associated protein Ist1"/>
    <property type="match status" value="1"/>
</dbReference>
<dbReference type="PANTHER" id="PTHR10655">
    <property type="entry name" value="LYSOPHOSPHOLIPASE-RELATED"/>
    <property type="match status" value="1"/>
</dbReference>
<comment type="catalytic activity">
    <reaction evidence="15">
        <text>S-hexadecanoyl-L-cysteinyl-[protein] + H2O = L-cysteinyl-[protein] + hexadecanoate + H(+)</text>
        <dbReference type="Rhea" id="RHEA:19233"/>
        <dbReference type="Rhea" id="RHEA-COMP:10131"/>
        <dbReference type="Rhea" id="RHEA-COMP:11032"/>
        <dbReference type="ChEBI" id="CHEBI:7896"/>
        <dbReference type="ChEBI" id="CHEBI:15377"/>
        <dbReference type="ChEBI" id="CHEBI:15378"/>
        <dbReference type="ChEBI" id="CHEBI:29950"/>
        <dbReference type="ChEBI" id="CHEBI:74151"/>
        <dbReference type="EC" id="3.1.2.22"/>
    </reaction>
</comment>
<keyword evidence="19" id="KW-1185">Reference proteome</keyword>
<evidence type="ECO:0000256" key="3">
    <source>
        <dbReference type="ARBA" id="ARBA00005536"/>
    </source>
</evidence>
<evidence type="ECO:0000259" key="17">
    <source>
        <dbReference type="Pfam" id="PF02230"/>
    </source>
</evidence>
<dbReference type="SUPFAM" id="SSF53474">
    <property type="entry name" value="alpha/beta-Hydrolases"/>
    <property type="match status" value="1"/>
</dbReference>
<evidence type="ECO:0000256" key="15">
    <source>
        <dbReference type="ARBA" id="ARBA00047337"/>
    </source>
</evidence>
<evidence type="ECO:0000313" key="19">
    <source>
        <dbReference type="Proteomes" id="UP001140172"/>
    </source>
</evidence>
<evidence type="ECO:0000256" key="14">
    <source>
        <dbReference type="ARBA" id="ARBA00031195"/>
    </source>
</evidence>
<dbReference type="GO" id="GO:0015031">
    <property type="term" value="P:protein transport"/>
    <property type="evidence" value="ECO:0007669"/>
    <property type="project" value="InterPro"/>
</dbReference>
<feature type="domain" description="Phospholipase/carboxylesterase/thioesterase" evidence="17">
    <location>
        <begin position="6"/>
        <end position="219"/>
    </location>
</feature>
<dbReference type="EMBL" id="JANBUM010000096">
    <property type="protein sequence ID" value="KAJ2785101.1"/>
    <property type="molecule type" value="Genomic_DNA"/>
</dbReference>
<dbReference type="GO" id="GO:0008474">
    <property type="term" value="F:palmitoyl-(protein) hydrolase activity"/>
    <property type="evidence" value="ECO:0007669"/>
    <property type="project" value="UniProtKB-EC"/>
</dbReference>
<keyword evidence="12" id="KW-0539">Nucleus</keyword>
<keyword evidence="8" id="KW-0963">Cytoplasm</keyword>
<comment type="similarity">
    <text evidence="4">Belongs to the AB hydrolase superfamily. AB hydrolase 2 family.</text>
</comment>
<evidence type="ECO:0000256" key="4">
    <source>
        <dbReference type="ARBA" id="ARBA00006499"/>
    </source>
</evidence>
<dbReference type="GO" id="GO:0005737">
    <property type="term" value="C:cytoplasm"/>
    <property type="evidence" value="ECO:0007669"/>
    <property type="project" value="UniProtKB-SubCell"/>
</dbReference>
<evidence type="ECO:0000256" key="11">
    <source>
        <dbReference type="ARBA" id="ARBA00023098"/>
    </source>
</evidence>
<dbReference type="InterPro" id="IPR050565">
    <property type="entry name" value="LYPA1-2/EST-like"/>
</dbReference>
<feature type="compositionally biased region" description="Basic and acidic residues" evidence="16">
    <location>
        <begin position="508"/>
        <end position="519"/>
    </location>
</feature>
<feature type="compositionally biased region" description="Low complexity" evidence="16">
    <location>
        <begin position="447"/>
        <end position="457"/>
    </location>
</feature>
<dbReference type="AlphaFoldDB" id="A0A9W8HMR2"/>
<dbReference type="InterPro" id="IPR042277">
    <property type="entry name" value="IST1-like"/>
</dbReference>
<feature type="compositionally biased region" description="Acidic residues" evidence="16">
    <location>
        <begin position="409"/>
        <end position="418"/>
    </location>
</feature>
<keyword evidence="9" id="KW-0378">Hydrolase</keyword>
<keyword evidence="10" id="KW-0276">Fatty acid metabolism</keyword>
<evidence type="ECO:0000256" key="16">
    <source>
        <dbReference type="SAM" id="MobiDB-lite"/>
    </source>
</evidence>
<dbReference type="Pfam" id="PF03398">
    <property type="entry name" value="Ist1"/>
    <property type="match status" value="1"/>
</dbReference>
<proteinExistence type="inferred from homology"/>
<feature type="compositionally biased region" description="Low complexity" evidence="16">
    <location>
        <begin position="475"/>
        <end position="486"/>
    </location>
</feature>
<dbReference type="InterPro" id="IPR003140">
    <property type="entry name" value="PLipase/COase/thioEstase"/>
</dbReference>
<evidence type="ECO:0000256" key="1">
    <source>
        <dbReference type="ARBA" id="ARBA00004123"/>
    </source>
</evidence>
<sequence>MSLSTVIVKARQAHTATIIFIHGLGDSGYGWKPVAETLSPHLPHVKFVLPNAPEQPVTLNGGFRMPSWYDIRSLNKISSDEDETGMTASMAKINQVIRAELDQGIPANRIVLGGFSQGGAMTLFTGLQTEYRLGGLVVLSGYLPVRDRLLRRATDASKKIPIFQAHGTADEVVMFQYGHMTQEALKKTGYNVEFHSYEHMGHHSCSEELDDLKDFLEKQIPVKQESPKQDSNSLNAKARREIATLLETGKERSAYIRVENIIREDFNVEALEMVELYCELLTARAGLIEQSRTVDPGISEAVWSIVYASSRAEVRELTILRDMLTTKYGTEAVKGAMDNTDGQVDPKLVRKLSPQAPSAELVKLYLKEIASVYRINWRPAGEESDNDDTPSGGVKELAAPPTSFKADEADAEAEELNDIADTATGVEDDDVCKSEEGVDIKTSSNQPISESPVPESPSGKDAGKDKTSTPTKQRSPAPAAKSPVPAFVQPKAANKPPPPSDGLPSLEELQKRFEALKQR</sequence>
<evidence type="ECO:0000256" key="2">
    <source>
        <dbReference type="ARBA" id="ARBA00004496"/>
    </source>
</evidence>
<comment type="subcellular location">
    <subcellularLocation>
        <location evidence="2">Cytoplasm</location>
    </subcellularLocation>
    <subcellularLocation>
        <location evidence="1">Nucleus</location>
    </subcellularLocation>
</comment>
<keyword evidence="11" id="KW-0443">Lipid metabolism</keyword>
<name>A0A9W8HMR2_9FUNG</name>
<gene>
    <name evidence="18" type="ORF">GGI15_002041</name>
</gene>
<evidence type="ECO:0000256" key="5">
    <source>
        <dbReference type="ARBA" id="ARBA00012423"/>
    </source>
</evidence>
<dbReference type="FunFam" id="3.40.50.1820:FF:000276">
    <property type="entry name" value="Acyl-protein thioesterase 1"/>
    <property type="match status" value="1"/>
</dbReference>
<dbReference type="PANTHER" id="PTHR10655:SF17">
    <property type="entry name" value="LYSOPHOSPHOLIPASE-LIKE PROTEIN 1"/>
    <property type="match status" value="1"/>
</dbReference>
<dbReference type="InterPro" id="IPR029058">
    <property type="entry name" value="AB_hydrolase_fold"/>
</dbReference>
<protein>
    <recommendedName>
        <fullName evidence="6">Acyl-protein thioesterase 1</fullName>
        <ecNumber evidence="5">3.1.2.22</ecNumber>
    </recommendedName>
    <alternativeName>
        <fullName evidence="14">Palmitoyl-protein hydrolase</fullName>
    </alternativeName>
</protein>
<dbReference type="FunFam" id="1.20.1260.60:FF:000002">
    <property type="entry name" value="Vacuolar protein sorting-associated protein IST1"/>
    <property type="match status" value="1"/>
</dbReference>
<dbReference type="GO" id="GO:0006631">
    <property type="term" value="P:fatty acid metabolic process"/>
    <property type="evidence" value="ECO:0007669"/>
    <property type="project" value="UniProtKB-KW"/>
</dbReference>
<comment type="similarity">
    <text evidence="3">Belongs to the IST1 family.</text>
</comment>
<evidence type="ECO:0000313" key="18">
    <source>
        <dbReference type="EMBL" id="KAJ2785101.1"/>
    </source>
</evidence>
<comment type="function">
    <text evidence="13">Hydrolyzes fatty acids from S-acylated cysteine residues in proteins with a strong preference for palmitoylated G-alpha proteins over other acyl substrates. Mediates the deacylation of G-alpha proteins such as GPA1 in vivo, but has weak or no activity toward palmitoylated Ras proteins. Has weak lysophospholipase activity in vitro; however such activity may not exist in vivo.</text>
</comment>
<evidence type="ECO:0000256" key="12">
    <source>
        <dbReference type="ARBA" id="ARBA00023242"/>
    </source>
</evidence>
<feature type="region of interest" description="Disordered" evidence="16">
    <location>
        <begin position="380"/>
        <end position="519"/>
    </location>
</feature>
<evidence type="ECO:0000256" key="9">
    <source>
        <dbReference type="ARBA" id="ARBA00022801"/>
    </source>
</evidence>
<keyword evidence="7" id="KW-0719">Serine esterase</keyword>
<evidence type="ECO:0000256" key="13">
    <source>
        <dbReference type="ARBA" id="ARBA00029392"/>
    </source>
</evidence>
<dbReference type="GO" id="GO:0005634">
    <property type="term" value="C:nucleus"/>
    <property type="evidence" value="ECO:0007669"/>
    <property type="project" value="UniProtKB-SubCell"/>
</dbReference>
<evidence type="ECO:0000256" key="6">
    <source>
        <dbReference type="ARBA" id="ARBA00014923"/>
    </source>
</evidence>
<evidence type="ECO:0000256" key="10">
    <source>
        <dbReference type="ARBA" id="ARBA00022832"/>
    </source>
</evidence>
<evidence type="ECO:0000256" key="7">
    <source>
        <dbReference type="ARBA" id="ARBA00022487"/>
    </source>
</evidence>
<dbReference type="GO" id="GO:0052689">
    <property type="term" value="F:carboxylic ester hydrolase activity"/>
    <property type="evidence" value="ECO:0007669"/>
    <property type="project" value="UniProtKB-KW"/>
</dbReference>
<dbReference type="EC" id="3.1.2.22" evidence="5"/>
<evidence type="ECO:0000256" key="8">
    <source>
        <dbReference type="ARBA" id="ARBA00022490"/>
    </source>
</evidence>
<dbReference type="Proteomes" id="UP001140172">
    <property type="component" value="Unassembled WGS sequence"/>
</dbReference>
<comment type="caution">
    <text evidence="18">The sequence shown here is derived from an EMBL/GenBank/DDBJ whole genome shotgun (WGS) entry which is preliminary data.</text>
</comment>
<accession>A0A9W8HMR2</accession>
<dbReference type="OrthoDB" id="2418081at2759"/>
<dbReference type="InterPro" id="IPR005061">
    <property type="entry name" value="Ist1"/>
</dbReference>